<gene>
    <name evidence="2" type="ORF">FRD01_03380</name>
</gene>
<feature type="transmembrane region" description="Helical" evidence="1">
    <location>
        <begin position="143"/>
        <end position="160"/>
    </location>
</feature>
<reference evidence="2 3" key="1">
    <citation type="submission" date="2019-08" db="EMBL/GenBank/DDBJ databases">
        <authorList>
            <person name="Liang Q."/>
        </authorList>
    </citation>
    <scope>NUCLEOTIDE SEQUENCE [LARGE SCALE GENOMIC DNA]</scope>
    <source>
        <strain evidence="2 3">V1718</strain>
    </source>
</reference>
<dbReference type="RefSeq" id="WP_146957647.1">
    <property type="nucleotide sequence ID" value="NZ_CP042467.1"/>
</dbReference>
<dbReference type="InterPro" id="IPR004697">
    <property type="entry name" value="AbgT"/>
</dbReference>
<keyword evidence="3" id="KW-1185">Reference proteome</keyword>
<feature type="transmembrane region" description="Helical" evidence="1">
    <location>
        <begin position="415"/>
        <end position="433"/>
    </location>
</feature>
<dbReference type="OrthoDB" id="3314392at2"/>
<evidence type="ECO:0000313" key="2">
    <source>
        <dbReference type="EMBL" id="QED26311.1"/>
    </source>
</evidence>
<keyword evidence="1" id="KW-0812">Transmembrane</keyword>
<keyword evidence="1" id="KW-1133">Transmembrane helix</keyword>
<organism evidence="2 3">
    <name type="scientific">Microvenator marinus</name>
    <dbReference type="NCBI Taxonomy" id="2600177"/>
    <lineage>
        <taxon>Bacteria</taxon>
        <taxon>Deltaproteobacteria</taxon>
        <taxon>Bradymonadales</taxon>
        <taxon>Microvenatoraceae</taxon>
        <taxon>Microvenator</taxon>
    </lineage>
</organism>
<feature type="transmembrane region" description="Helical" evidence="1">
    <location>
        <begin position="214"/>
        <end position="236"/>
    </location>
</feature>
<dbReference type="PANTHER" id="PTHR30282:SF0">
    <property type="entry name" value="P-AMINOBENZOYL-GLUTAMATE TRANSPORT PROTEIN"/>
    <property type="match status" value="1"/>
</dbReference>
<feature type="transmembrane region" description="Helical" evidence="1">
    <location>
        <begin position="349"/>
        <end position="368"/>
    </location>
</feature>
<dbReference type="PANTHER" id="PTHR30282">
    <property type="entry name" value="P-AMINOBENZOYL GLUTAMATE TRANSPORTER"/>
    <property type="match status" value="1"/>
</dbReference>
<proteinExistence type="predicted"/>
<feature type="transmembrane region" description="Helical" evidence="1">
    <location>
        <begin position="388"/>
        <end position="408"/>
    </location>
</feature>
<feature type="transmembrane region" description="Helical" evidence="1">
    <location>
        <begin position="483"/>
        <end position="506"/>
    </location>
</feature>
<feature type="transmembrane region" description="Helical" evidence="1">
    <location>
        <begin position="116"/>
        <end position="137"/>
    </location>
</feature>
<feature type="transmembrane region" description="Helical" evidence="1">
    <location>
        <begin position="266"/>
        <end position="286"/>
    </location>
</feature>
<keyword evidence="1" id="KW-0472">Membrane</keyword>
<dbReference type="GO" id="GO:1902604">
    <property type="term" value="P:p-aminobenzoyl-glutamate transmembrane transport"/>
    <property type="evidence" value="ECO:0007669"/>
    <property type="project" value="InterPro"/>
</dbReference>
<dbReference type="Pfam" id="PF03806">
    <property type="entry name" value="ABG_transport"/>
    <property type="match status" value="1"/>
</dbReference>
<accession>A0A5B8XMB3</accession>
<evidence type="ECO:0000256" key="1">
    <source>
        <dbReference type="SAM" id="Phobius"/>
    </source>
</evidence>
<dbReference type="Proteomes" id="UP000321595">
    <property type="component" value="Chromosome"/>
</dbReference>
<dbReference type="KEGG" id="bbae:FRD01_03380"/>
<sequence length="523" mass="55540">MSSKAPSQNIVVRALERLGDFGNKLPDPLTLFVIFTGLVVLASMVFQGLSADMVQRTGEVKTMTVVSLLSAEGIKWMFLNVVDNFVGFAPLGPVLTVMIGIGIAEKTGFFAMGLRLLVSSVPASLITATLVFASVMSSMTADAGYIVLTPLGALLFAGMGRHPLAGLAAAYAGVSGGYSANLLITGLDPMLAKLTQQAAQTIDPSYSVNATCNYYFMVVSTVLITVIGTVITTRIVEPMLGEWERPKSLDMNTDEPDDEHKRAFKLASGVALLVAGALSLLALIPSSPLRQPVAEGMPAIEAYAPFFDSIEILITILFIFPAIVYGYLTRQIRNDKDVAAMAGEAMGTMGAYIVLAFVAGQFVAYFNWTNLGSVTAVKGAEFLRDIGLTGLPLLLGFLVVSSLMNMLVGSASAKWAFMAPIFIPMLMQAGMAGNGSGFSPELVQATYRVGDSVTNIITPLMPYLPIIIVFAQRYDPKAGMGTILAAMVPYSIALGIGWTIMIFIWYTLGLPLGPGAPIFYPAP</sequence>
<protein>
    <submittedName>
        <fullName evidence="2">AbgT family transporter</fullName>
    </submittedName>
</protein>
<dbReference type="GO" id="GO:0015558">
    <property type="term" value="F:secondary active p-aminobenzoyl-glutamate transmembrane transporter activity"/>
    <property type="evidence" value="ECO:0007669"/>
    <property type="project" value="InterPro"/>
</dbReference>
<feature type="transmembrane region" description="Helical" evidence="1">
    <location>
        <begin position="306"/>
        <end position="328"/>
    </location>
</feature>
<feature type="transmembrane region" description="Helical" evidence="1">
    <location>
        <begin position="453"/>
        <end position="471"/>
    </location>
</feature>
<feature type="transmembrane region" description="Helical" evidence="1">
    <location>
        <begin position="29"/>
        <end position="50"/>
    </location>
</feature>
<dbReference type="AlphaFoldDB" id="A0A5B8XMB3"/>
<name>A0A5B8XMB3_9DELT</name>
<evidence type="ECO:0000313" key="3">
    <source>
        <dbReference type="Proteomes" id="UP000321595"/>
    </source>
</evidence>
<dbReference type="EMBL" id="CP042467">
    <property type="protein sequence ID" value="QED26311.1"/>
    <property type="molecule type" value="Genomic_DNA"/>
</dbReference>
<feature type="transmembrane region" description="Helical" evidence="1">
    <location>
        <begin position="85"/>
        <end position="104"/>
    </location>
</feature>